<dbReference type="Proteomes" id="UP000287563">
    <property type="component" value="Unassembled WGS sequence"/>
</dbReference>
<reference evidence="1 2" key="1">
    <citation type="submission" date="2018-11" db="EMBL/GenBank/DDBJ databases">
        <title>Photobacterium sp. BEI247 sp. nov., a marine bacterium isolated from Yongle Blue Hole in the South China Sea.</title>
        <authorList>
            <person name="Wang X."/>
        </authorList>
    </citation>
    <scope>NUCLEOTIDE SEQUENCE [LARGE SCALE GENOMIC DNA]</scope>
    <source>
        <strain evidence="2">BEI247</strain>
    </source>
</reference>
<evidence type="ECO:0000313" key="2">
    <source>
        <dbReference type="Proteomes" id="UP000287563"/>
    </source>
</evidence>
<accession>A0A444JHN8</accession>
<comment type="caution">
    <text evidence="1">The sequence shown here is derived from an EMBL/GenBank/DDBJ whole genome shotgun (WGS) entry which is preliminary data.</text>
</comment>
<dbReference type="GO" id="GO:0016874">
    <property type="term" value="F:ligase activity"/>
    <property type="evidence" value="ECO:0007669"/>
    <property type="project" value="UniProtKB-KW"/>
</dbReference>
<proteinExistence type="predicted"/>
<dbReference type="Gene3D" id="3.30.930.10">
    <property type="entry name" value="Bira Bifunctional Protein, Domain 2"/>
    <property type="match status" value="1"/>
</dbReference>
<sequence>MAKIQKIKGVADLFPEDSARYAFMEKTARDVFTSYGFGELRTPILEKT</sequence>
<dbReference type="AlphaFoldDB" id="A0A444JHN8"/>
<dbReference type="InterPro" id="IPR045864">
    <property type="entry name" value="aa-tRNA-synth_II/BPL/LPL"/>
</dbReference>
<dbReference type="EMBL" id="RJLM01000189">
    <property type="protein sequence ID" value="RWX52620.1"/>
    <property type="molecule type" value="Genomic_DNA"/>
</dbReference>
<gene>
    <name evidence="1" type="ORF">EDI28_26720</name>
</gene>
<keyword evidence="1" id="KW-0436">Ligase</keyword>
<feature type="non-terminal residue" evidence="1">
    <location>
        <position position="48"/>
    </location>
</feature>
<protein>
    <submittedName>
        <fullName evidence="1">Histidine--tRNA ligase</fullName>
    </submittedName>
</protein>
<evidence type="ECO:0000313" key="1">
    <source>
        <dbReference type="EMBL" id="RWX52620.1"/>
    </source>
</evidence>
<name>A0A444JHN8_9GAMM</name>
<organism evidence="1 2">
    <name type="scientific">Photobacterium chitinilyticum</name>
    <dbReference type="NCBI Taxonomy" id="2485123"/>
    <lineage>
        <taxon>Bacteria</taxon>
        <taxon>Pseudomonadati</taxon>
        <taxon>Pseudomonadota</taxon>
        <taxon>Gammaproteobacteria</taxon>
        <taxon>Vibrionales</taxon>
        <taxon>Vibrionaceae</taxon>
        <taxon>Photobacterium</taxon>
    </lineage>
</organism>
<dbReference type="SUPFAM" id="SSF55681">
    <property type="entry name" value="Class II aaRS and biotin synthetases"/>
    <property type="match status" value="1"/>
</dbReference>
<keyword evidence="2" id="KW-1185">Reference proteome</keyword>